<comment type="caution">
    <text evidence="2">The sequence shown here is derived from an EMBL/GenBank/DDBJ whole genome shotgun (WGS) entry which is preliminary data.</text>
</comment>
<proteinExistence type="predicted"/>
<dbReference type="Proteomes" id="UP000663842">
    <property type="component" value="Unassembled WGS sequence"/>
</dbReference>
<feature type="compositionally biased region" description="Polar residues" evidence="1">
    <location>
        <begin position="135"/>
        <end position="149"/>
    </location>
</feature>
<dbReference type="AlphaFoldDB" id="A0A819IZA6"/>
<evidence type="ECO:0000313" key="2">
    <source>
        <dbReference type="EMBL" id="CAF3921951.1"/>
    </source>
</evidence>
<dbReference type="EMBL" id="CAJOBF010001177">
    <property type="protein sequence ID" value="CAF3921951.1"/>
    <property type="molecule type" value="Genomic_DNA"/>
</dbReference>
<gene>
    <name evidence="2" type="ORF">UXM345_LOCUS11681</name>
</gene>
<feature type="region of interest" description="Disordered" evidence="1">
    <location>
        <begin position="125"/>
        <end position="149"/>
    </location>
</feature>
<accession>A0A819IZA6</accession>
<evidence type="ECO:0000256" key="1">
    <source>
        <dbReference type="SAM" id="MobiDB-lite"/>
    </source>
</evidence>
<protein>
    <submittedName>
        <fullName evidence="2">Uncharacterized protein</fullName>
    </submittedName>
</protein>
<name>A0A819IZA6_9BILA</name>
<reference evidence="2" key="1">
    <citation type="submission" date="2021-02" db="EMBL/GenBank/DDBJ databases">
        <authorList>
            <person name="Nowell W R."/>
        </authorList>
    </citation>
    <scope>NUCLEOTIDE SEQUENCE</scope>
</reference>
<evidence type="ECO:0000313" key="3">
    <source>
        <dbReference type="Proteomes" id="UP000663842"/>
    </source>
</evidence>
<sequence length="149" mass="16721">MTHRALSIEYGVRSILLLTSITGLPIYRAITLAEASASVIYCNSTVNIPSGSIGIRESLGKTTRPRKETLLLKYVLENGLPKTNHTYRTSILNPIKPLSYYQTFLSSSELKDYFELIKNSNGPQINKNDRRLRSSSKAMVTRRQTGLID</sequence>
<organism evidence="2 3">
    <name type="scientific">Rotaria magnacalcarata</name>
    <dbReference type="NCBI Taxonomy" id="392030"/>
    <lineage>
        <taxon>Eukaryota</taxon>
        <taxon>Metazoa</taxon>
        <taxon>Spiralia</taxon>
        <taxon>Gnathifera</taxon>
        <taxon>Rotifera</taxon>
        <taxon>Eurotatoria</taxon>
        <taxon>Bdelloidea</taxon>
        <taxon>Philodinida</taxon>
        <taxon>Philodinidae</taxon>
        <taxon>Rotaria</taxon>
    </lineage>
</organism>